<organism evidence="2 3">
    <name type="scientific">Halochromatium glycolicum</name>
    <dbReference type="NCBI Taxonomy" id="85075"/>
    <lineage>
        <taxon>Bacteria</taxon>
        <taxon>Pseudomonadati</taxon>
        <taxon>Pseudomonadota</taxon>
        <taxon>Gammaproteobacteria</taxon>
        <taxon>Chromatiales</taxon>
        <taxon>Chromatiaceae</taxon>
        <taxon>Halochromatium</taxon>
    </lineage>
</organism>
<keyword evidence="3" id="KW-1185">Reference proteome</keyword>
<dbReference type="GO" id="GO:0008047">
    <property type="term" value="F:enzyme activator activity"/>
    <property type="evidence" value="ECO:0007669"/>
    <property type="project" value="InterPro"/>
</dbReference>
<dbReference type="NCBIfam" id="TIGR00072">
    <property type="entry name" value="hydrog_prot"/>
    <property type="match status" value="1"/>
</dbReference>
<dbReference type="AlphaFoldDB" id="A0AAJ0U1E2"/>
<comment type="caution">
    <text evidence="2">The sequence shown here is derived from an EMBL/GenBank/DDBJ whole genome shotgun (WGS) entry which is preliminary data.</text>
</comment>
<dbReference type="GO" id="GO:0016485">
    <property type="term" value="P:protein processing"/>
    <property type="evidence" value="ECO:0007669"/>
    <property type="project" value="TreeGrafter"/>
</dbReference>
<dbReference type="Gene3D" id="3.40.50.1450">
    <property type="entry name" value="HybD-like"/>
    <property type="match status" value="1"/>
</dbReference>
<reference evidence="2" key="1">
    <citation type="submission" date="2017-08" db="EMBL/GenBank/DDBJ databases">
        <authorList>
            <person name="Imhoff J.F."/>
            <person name="Rahn T."/>
            <person name="Kuenzel S."/>
            <person name="Neulinger S.C."/>
        </authorList>
    </citation>
    <scope>NUCLEOTIDE SEQUENCE</scope>
    <source>
        <strain evidence="2">DSM 11080</strain>
    </source>
</reference>
<dbReference type="SUPFAM" id="SSF53163">
    <property type="entry name" value="HybD-like"/>
    <property type="match status" value="1"/>
</dbReference>
<dbReference type="InterPro" id="IPR000671">
    <property type="entry name" value="Peptidase_A31"/>
</dbReference>
<evidence type="ECO:0000313" key="3">
    <source>
        <dbReference type="Proteomes" id="UP001296776"/>
    </source>
</evidence>
<gene>
    <name evidence="2" type="ORF">CKO40_02675</name>
</gene>
<dbReference type="PANTHER" id="PTHR30302:SF5">
    <property type="entry name" value="SLR1876 PROTEIN"/>
    <property type="match status" value="1"/>
</dbReference>
<reference evidence="2" key="2">
    <citation type="journal article" date="2020" name="Microorganisms">
        <title>Osmotic Adaptation and Compatible Solute Biosynthesis of Phototrophic Bacteria as Revealed from Genome Analyses.</title>
        <authorList>
            <person name="Imhoff J.F."/>
            <person name="Rahn T."/>
            <person name="Kunzel S."/>
            <person name="Keller A."/>
            <person name="Neulinger S.C."/>
        </authorList>
    </citation>
    <scope>NUCLEOTIDE SEQUENCE</scope>
    <source>
        <strain evidence="2">DSM 11080</strain>
    </source>
</reference>
<proteinExistence type="predicted"/>
<name>A0AAJ0U1E2_9GAMM</name>
<protein>
    <recommendedName>
        <fullName evidence="4">Hydrogenase maturation protease</fullName>
    </recommendedName>
</protein>
<dbReference type="EMBL" id="NRSJ01000003">
    <property type="protein sequence ID" value="MBK1703484.1"/>
    <property type="molecule type" value="Genomic_DNA"/>
</dbReference>
<evidence type="ECO:0000256" key="1">
    <source>
        <dbReference type="SAM" id="MobiDB-lite"/>
    </source>
</evidence>
<dbReference type="GO" id="GO:0004175">
    <property type="term" value="F:endopeptidase activity"/>
    <property type="evidence" value="ECO:0007669"/>
    <property type="project" value="TreeGrafter"/>
</dbReference>
<accession>A0AAJ0U1E2</accession>
<dbReference type="PANTHER" id="PTHR30302">
    <property type="entry name" value="HYDROGENASE 1 MATURATION PROTEASE"/>
    <property type="match status" value="1"/>
</dbReference>
<sequence length="192" mass="20485">MQGDARDVTRPNPAPTRARCRASGDRAAPVLVVGIGNPSRGDDALGPVLISRLQQWQDAGRLEGVELLSDFQLQIEHVLDLVDRERVIIVDAAASLDAPYRLLPIKTETVDSGSAPAAVLGWSTHRLAPNALLRLYRSLHGEPPPLDLLAIGGCSFELGAALSAKAAANLEVATEWLLLELQCLPTGTAHRP</sequence>
<dbReference type="Proteomes" id="UP001296776">
    <property type="component" value="Unassembled WGS sequence"/>
</dbReference>
<feature type="region of interest" description="Disordered" evidence="1">
    <location>
        <begin position="1"/>
        <end position="22"/>
    </location>
</feature>
<dbReference type="InterPro" id="IPR023430">
    <property type="entry name" value="Pept_HybD-like_dom_sf"/>
</dbReference>
<evidence type="ECO:0000313" key="2">
    <source>
        <dbReference type="EMBL" id="MBK1703484.1"/>
    </source>
</evidence>
<evidence type="ECO:0008006" key="4">
    <source>
        <dbReference type="Google" id="ProtNLM"/>
    </source>
</evidence>